<keyword evidence="10" id="KW-0496">Mitochondrion</keyword>
<feature type="region of interest" description="Disordered" evidence="12">
    <location>
        <begin position="236"/>
        <end position="288"/>
    </location>
</feature>
<evidence type="ECO:0000256" key="12">
    <source>
        <dbReference type="SAM" id="MobiDB-lite"/>
    </source>
</evidence>
<evidence type="ECO:0000256" key="2">
    <source>
        <dbReference type="ARBA" id="ARBA00006355"/>
    </source>
</evidence>
<evidence type="ECO:0000256" key="6">
    <source>
        <dbReference type="ARBA" id="ARBA00022792"/>
    </source>
</evidence>
<feature type="region of interest" description="Disordered" evidence="12">
    <location>
        <begin position="428"/>
        <end position="447"/>
    </location>
</feature>
<feature type="non-terminal residue" evidence="13">
    <location>
        <position position="490"/>
    </location>
</feature>
<evidence type="ECO:0000256" key="9">
    <source>
        <dbReference type="ARBA" id="ARBA00023010"/>
    </source>
</evidence>
<dbReference type="Proteomes" id="UP000054248">
    <property type="component" value="Unassembled WGS sequence"/>
</dbReference>
<sequence>MSAAPPPPPTSSGPLPNIPPGTEPPLPPLTGWKSALEHTGIPPSWLRAKPRLPSRRMMIFISTVSALTGAYVYDRRECKRIRQEYIDKVKHLGEVEMKPWELPRKVMVYACKWPGDEEYDRSLKWFKRNVKPILVAAAIDYEYKNGNQYGSLMRAIADEIRDRRRIEAGLVPAPREVVLPGPPRSPTDKRDRELAGGIIIVGRNTFKEYMEGLKRGWTSGLETIDHDEVLAKLLENDGHFDEPKVPSADGDEEEPRSTGSAPPPNQIVLSPFHLRPPNVPQPKSEPAPAVPAHLNIPPSQIPEQPPLALVPYTSVLGFLNVPLMLWGFFNNRKDVQAGAEAAYAVIAAQKRDFEGPSDAYLSSLQQEVDDASPDFSIPHSTEGMGDLGFDIQAESHWRSSYNKDTLKEIAKARERYYAALPEKLSTARALARREREPTKDEVNYPPPTEVELRAERLKKEKRWREEEESWRVLRGGVGVAWDERFRQALK</sequence>
<evidence type="ECO:0000256" key="1">
    <source>
        <dbReference type="ARBA" id="ARBA00004434"/>
    </source>
</evidence>
<evidence type="ECO:0000256" key="8">
    <source>
        <dbReference type="ARBA" id="ARBA00022989"/>
    </source>
</evidence>
<reference evidence="13 14" key="1">
    <citation type="submission" date="2014-04" db="EMBL/GenBank/DDBJ databases">
        <authorList>
            <consortium name="DOE Joint Genome Institute"/>
            <person name="Kuo A."/>
            <person name="Girlanda M."/>
            <person name="Perotto S."/>
            <person name="Kohler A."/>
            <person name="Nagy L.G."/>
            <person name="Floudas D."/>
            <person name="Copeland A."/>
            <person name="Barry K.W."/>
            <person name="Cichocki N."/>
            <person name="Veneault-Fourrey C."/>
            <person name="LaButti K."/>
            <person name="Lindquist E.A."/>
            <person name="Lipzen A."/>
            <person name="Lundell T."/>
            <person name="Morin E."/>
            <person name="Murat C."/>
            <person name="Sun H."/>
            <person name="Tunlid A."/>
            <person name="Henrissat B."/>
            <person name="Grigoriev I.V."/>
            <person name="Hibbett D.S."/>
            <person name="Martin F."/>
            <person name="Nordberg H.P."/>
            <person name="Cantor M.N."/>
            <person name="Hua S.X."/>
        </authorList>
    </citation>
    <scope>NUCLEOTIDE SEQUENCE [LARGE SCALE GENOMIC DNA]</scope>
    <source>
        <strain evidence="13 14">MUT 4182</strain>
    </source>
</reference>
<dbReference type="STRING" id="1051891.A0A0C3Q0Y3"/>
<dbReference type="AlphaFoldDB" id="A0A0C3Q0Y3"/>
<dbReference type="EMBL" id="KN823671">
    <property type="protein sequence ID" value="KIO16111.1"/>
    <property type="molecule type" value="Genomic_DNA"/>
</dbReference>
<keyword evidence="14" id="KW-1185">Reference proteome</keyword>
<name>A0A0C3Q0Y3_9AGAM</name>
<keyword evidence="5" id="KW-0812">Transmembrane</keyword>
<keyword evidence="7" id="KW-0653">Protein transport</keyword>
<gene>
    <name evidence="13" type="ORF">M407DRAFT_233637</name>
</gene>
<accession>A0A0C3Q0Y3</accession>
<dbReference type="GO" id="GO:0005743">
    <property type="term" value="C:mitochondrial inner membrane"/>
    <property type="evidence" value="ECO:0007669"/>
    <property type="project" value="UniProtKB-SubCell"/>
</dbReference>
<evidence type="ECO:0000256" key="4">
    <source>
        <dbReference type="ARBA" id="ARBA00022448"/>
    </source>
</evidence>
<evidence type="ECO:0000313" key="14">
    <source>
        <dbReference type="Proteomes" id="UP000054248"/>
    </source>
</evidence>
<comment type="subcellular location">
    <subcellularLocation>
        <location evidence="1">Mitochondrion inner membrane</location>
        <topology evidence="1">Single-pass membrane protein</topology>
    </subcellularLocation>
</comment>
<evidence type="ECO:0000256" key="3">
    <source>
        <dbReference type="ARBA" id="ARBA00020796"/>
    </source>
</evidence>
<proteinExistence type="inferred from homology"/>
<evidence type="ECO:0000256" key="5">
    <source>
        <dbReference type="ARBA" id="ARBA00022692"/>
    </source>
</evidence>
<keyword evidence="4" id="KW-0813">Transport</keyword>
<keyword evidence="6" id="KW-0999">Mitochondrion inner membrane</keyword>
<reference evidence="14" key="2">
    <citation type="submission" date="2015-01" db="EMBL/GenBank/DDBJ databases">
        <title>Evolutionary Origins and Diversification of the Mycorrhizal Mutualists.</title>
        <authorList>
            <consortium name="DOE Joint Genome Institute"/>
            <consortium name="Mycorrhizal Genomics Consortium"/>
            <person name="Kohler A."/>
            <person name="Kuo A."/>
            <person name="Nagy L.G."/>
            <person name="Floudas D."/>
            <person name="Copeland A."/>
            <person name="Barry K.W."/>
            <person name="Cichocki N."/>
            <person name="Veneault-Fourrey C."/>
            <person name="LaButti K."/>
            <person name="Lindquist E.A."/>
            <person name="Lipzen A."/>
            <person name="Lundell T."/>
            <person name="Morin E."/>
            <person name="Murat C."/>
            <person name="Riley R."/>
            <person name="Ohm R."/>
            <person name="Sun H."/>
            <person name="Tunlid A."/>
            <person name="Henrissat B."/>
            <person name="Grigoriev I.V."/>
            <person name="Hibbett D.S."/>
            <person name="Martin F."/>
        </authorList>
    </citation>
    <scope>NUCLEOTIDE SEQUENCE [LARGE SCALE GENOMIC DNA]</scope>
    <source>
        <strain evidence="14">MUT 4182</strain>
    </source>
</reference>
<evidence type="ECO:0000313" key="13">
    <source>
        <dbReference type="EMBL" id="KIO16111.1"/>
    </source>
</evidence>
<keyword evidence="8" id="KW-1133">Transmembrane helix</keyword>
<organism evidence="13 14">
    <name type="scientific">Tulasnella calospora MUT 4182</name>
    <dbReference type="NCBI Taxonomy" id="1051891"/>
    <lineage>
        <taxon>Eukaryota</taxon>
        <taxon>Fungi</taxon>
        <taxon>Dikarya</taxon>
        <taxon>Basidiomycota</taxon>
        <taxon>Agaricomycotina</taxon>
        <taxon>Agaricomycetes</taxon>
        <taxon>Cantharellales</taxon>
        <taxon>Tulasnellaceae</taxon>
        <taxon>Tulasnella</taxon>
    </lineage>
</organism>
<feature type="compositionally biased region" description="Pro residues" evidence="12">
    <location>
        <begin position="277"/>
        <end position="288"/>
    </location>
</feature>
<keyword evidence="9" id="KW-0811">Translocation</keyword>
<feature type="compositionally biased region" description="Basic and acidic residues" evidence="12">
    <location>
        <begin position="431"/>
        <end position="442"/>
    </location>
</feature>
<dbReference type="OrthoDB" id="5598305at2759"/>
<protein>
    <recommendedName>
        <fullName evidence="3">Mitochondrial import inner membrane translocase subunit TIM54</fullName>
    </recommendedName>
</protein>
<dbReference type="GO" id="GO:0015031">
    <property type="term" value="P:protein transport"/>
    <property type="evidence" value="ECO:0007669"/>
    <property type="project" value="UniProtKB-KW"/>
</dbReference>
<evidence type="ECO:0000256" key="11">
    <source>
        <dbReference type="ARBA" id="ARBA00023136"/>
    </source>
</evidence>
<dbReference type="InterPro" id="IPR021056">
    <property type="entry name" value="Mt_import_IM_translocase_Tim54"/>
</dbReference>
<comment type="similarity">
    <text evidence="2">Belongs to the TIM54 family.</text>
</comment>
<feature type="compositionally biased region" description="Pro residues" evidence="12">
    <location>
        <begin position="1"/>
        <end position="28"/>
    </location>
</feature>
<evidence type="ECO:0000256" key="7">
    <source>
        <dbReference type="ARBA" id="ARBA00022927"/>
    </source>
</evidence>
<evidence type="ECO:0000256" key="10">
    <source>
        <dbReference type="ARBA" id="ARBA00023128"/>
    </source>
</evidence>
<dbReference type="HOGENOM" id="CLU_033744_0_0_1"/>
<feature type="region of interest" description="Disordered" evidence="12">
    <location>
        <begin position="1"/>
        <end position="30"/>
    </location>
</feature>
<dbReference type="Pfam" id="PF11711">
    <property type="entry name" value="Tim54"/>
    <property type="match status" value="1"/>
</dbReference>
<keyword evidence="11" id="KW-0472">Membrane</keyword>